<reference evidence="1 2" key="1">
    <citation type="submission" date="2023-05" db="EMBL/GenBank/DDBJ databases">
        <title>Marinobacter albus sp. nov., a marine bacterium isolated from sand in a coastal intertidal zone of huludao.</title>
        <authorList>
            <person name="Deng T."/>
        </authorList>
    </citation>
    <scope>NUCLEOTIDE SEQUENCE [LARGE SCALE GENOMIC DNA]</scope>
    <source>
        <strain evidence="1 2">M216</strain>
    </source>
</reference>
<organism evidence="1 2">
    <name type="scientific">Marinobacter albus</name>
    <dbReference type="NCBI Taxonomy" id="3030833"/>
    <lineage>
        <taxon>Bacteria</taxon>
        <taxon>Pseudomonadati</taxon>
        <taxon>Pseudomonadota</taxon>
        <taxon>Gammaproteobacteria</taxon>
        <taxon>Pseudomonadales</taxon>
        <taxon>Marinobacteraceae</taxon>
        <taxon>Marinobacter</taxon>
    </lineage>
</organism>
<gene>
    <name evidence="1" type="ORF">QQF73_10935</name>
</gene>
<dbReference type="RefSeq" id="WP_285368211.1">
    <property type="nucleotide sequence ID" value="NZ_JASSQD010000001.1"/>
</dbReference>
<keyword evidence="2" id="KW-1185">Reference proteome</keyword>
<comment type="caution">
    <text evidence="1">The sequence shown here is derived from an EMBL/GenBank/DDBJ whole genome shotgun (WGS) entry which is preliminary data.</text>
</comment>
<protein>
    <recommendedName>
        <fullName evidence="3">DUF3558 domain-containing protein</fullName>
    </recommendedName>
</protein>
<evidence type="ECO:0008006" key="3">
    <source>
        <dbReference type="Google" id="ProtNLM"/>
    </source>
</evidence>
<evidence type="ECO:0000313" key="2">
    <source>
        <dbReference type="Proteomes" id="UP001223547"/>
    </source>
</evidence>
<accession>A0ABT7HCN6</accession>
<dbReference type="EMBL" id="JASSQD010000001">
    <property type="protein sequence ID" value="MDK9558136.1"/>
    <property type="molecule type" value="Genomic_DNA"/>
</dbReference>
<proteinExistence type="predicted"/>
<evidence type="ECO:0000313" key="1">
    <source>
        <dbReference type="EMBL" id="MDK9558136.1"/>
    </source>
</evidence>
<dbReference type="Proteomes" id="UP001223547">
    <property type="component" value="Unassembled WGS sequence"/>
</dbReference>
<dbReference type="PROSITE" id="PS51257">
    <property type="entry name" value="PROKAR_LIPOPROTEIN"/>
    <property type="match status" value="1"/>
</dbReference>
<name>A0ABT7HCN6_9GAMM</name>
<sequence length="179" mass="19738">MNAILPRWLYVAVSLGMTGCASDSRLSLGVSDPCESLQSIIADFDNGFASYRGARNDFDSFTLFRAREELVKGHCEVWLWAGGDSAYVCSANTPVEEVAEQRYQNSLAFVEECVGSDWQKETVTRERDGNYLGLATRFTSASKPGLVISVQNITPPGSYRNLRSNYLYIGTAGRSPKPE</sequence>